<evidence type="ECO:0000256" key="1">
    <source>
        <dbReference type="ARBA" id="ARBA00004123"/>
    </source>
</evidence>
<feature type="region of interest" description="Disordered" evidence="9">
    <location>
        <begin position="1251"/>
        <end position="1327"/>
    </location>
</feature>
<feature type="region of interest" description="Disordered" evidence="9">
    <location>
        <begin position="1152"/>
        <end position="1195"/>
    </location>
</feature>
<dbReference type="GO" id="GO:0008270">
    <property type="term" value="F:zinc ion binding"/>
    <property type="evidence" value="ECO:0007669"/>
    <property type="project" value="UniProtKB-KW"/>
</dbReference>
<gene>
    <name evidence="12" type="primary">Phf20l1</name>
</gene>
<organism evidence="12">
    <name type="scientific">Phallusia mammillata</name>
    <dbReference type="NCBI Taxonomy" id="59560"/>
    <lineage>
        <taxon>Eukaryota</taxon>
        <taxon>Metazoa</taxon>
        <taxon>Chordata</taxon>
        <taxon>Tunicata</taxon>
        <taxon>Ascidiacea</taxon>
        <taxon>Phlebobranchia</taxon>
        <taxon>Ascidiidae</taxon>
        <taxon>Phallusia</taxon>
    </lineage>
</organism>
<feature type="region of interest" description="Disordered" evidence="9">
    <location>
        <begin position="434"/>
        <end position="506"/>
    </location>
</feature>
<evidence type="ECO:0000256" key="5">
    <source>
        <dbReference type="ARBA" id="ARBA00022833"/>
    </source>
</evidence>
<keyword evidence="3" id="KW-0677">Repeat</keyword>
<keyword evidence="2" id="KW-0479">Metal-binding</keyword>
<dbReference type="SUPFAM" id="SSF57903">
    <property type="entry name" value="FYVE/PHD zinc finger"/>
    <property type="match status" value="1"/>
</dbReference>
<dbReference type="InterPro" id="IPR001965">
    <property type="entry name" value="Znf_PHD"/>
</dbReference>
<dbReference type="SMART" id="SM00561">
    <property type="entry name" value="MBT"/>
    <property type="match status" value="1"/>
</dbReference>
<evidence type="ECO:0000259" key="11">
    <source>
        <dbReference type="PROSITE" id="PS51253"/>
    </source>
</evidence>
<dbReference type="GO" id="GO:0003677">
    <property type="term" value="F:DNA binding"/>
    <property type="evidence" value="ECO:0007669"/>
    <property type="project" value="UniProtKB-KW"/>
</dbReference>
<dbReference type="SMART" id="SM00355">
    <property type="entry name" value="ZnF_C2H2"/>
    <property type="match status" value="1"/>
</dbReference>
<dbReference type="PROSITE" id="PS00028">
    <property type="entry name" value="ZINC_FINGER_C2H2_1"/>
    <property type="match status" value="1"/>
</dbReference>
<feature type="region of interest" description="Disordered" evidence="9">
    <location>
        <begin position="1089"/>
        <end position="1111"/>
    </location>
</feature>
<dbReference type="Gene3D" id="2.30.30.140">
    <property type="match status" value="5"/>
</dbReference>
<dbReference type="EMBL" id="LR788968">
    <property type="protein sequence ID" value="CAB3264830.1"/>
    <property type="molecule type" value="mRNA"/>
</dbReference>
<evidence type="ECO:0000256" key="6">
    <source>
        <dbReference type="ARBA" id="ARBA00023125"/>
    </source>
</evidence>
<feature type="compositionally biased region" description="Low complexity" evidence="9">
    <location>
        <begin position="1579"/>
        <end position="1589"/>
    </location>
</feature>
<feature type="compositionally biased region" description="Basic and acidic residues" evidence="9">
    <location>
        <begin position="1089"/>
        <end position="1099"/>
    </location>
</feature>
<dbReference type="PROSITE" id="PS01359">
    <property type="entry name" value="ZF_PHD_1"/>
    <property type="match status" value="1"/>
</dbReference>
<dbReference type="PROSITE" id="PS50157">
    <property type="entry name" value="ZINC_FINGER_C2H2_2"/>
    <property type="match status" value="1"/>
</dbReference>
<feature type="region of interest" description="Disordered" evidence="9">
    <location>
        <begin position="1957"/>
        <end position="1993"/>
    </location>
</feature>
<feature type="domain" description="HTH CENPB-type" evidence="11">
    <location>
        <begin position="759"/>
        <end position="838"/>
    </location>
</feature>
<dbReference type="Gene3D" id="3.30.40.10">
    <property type="entry name" value="Zinc/RING finger domain, C3HC4 (zinc finger)"/>
    <property type="match status" value="1"/>
</dbReference>
<feature type="region of interest" description="Disordered" evidence="9">
    <location>
        <begin position="1455"/>
        <end position="1492"/>
    </location>
</feature>
<feature type="compositionally biased region" description="Basic and acidic residues" evidence="9">
    <location>
        <begin position="1279"/>
        <end position="1295"/>
    </location>
</feature>
<dbReference type="GO" id="GO:0005634">
    <property type="term" value="C:nucleus"/>
    <property type="evidence" value="ECO:0007669"/>
    <property type="project" value="UniProtKB-SubCell"/>
</dbReference>
<feature type="compositionally biased region" description="Basic and acidic residues" evidence="9">
    <location>
        <begin position="621"/>
        <end position="657"/>
    </location>
</feature>
<dbReference type="SMART" id="SM00249">
    <property type="entry name" value="PHD"/>
    <property type="match status" value="1"/>
</dbReference>
<dbReference type="SUPFAM" id="SSF63748">
    <property type="entry name" value="Tudor/PWWP/MBT"/>
    <property type="match status" value="4"/>
</dbReference>
<keyword evidence="7" id="KW-0539">Nucleus</keyword>
<dbReference type="InterPro" id="IPR013087">
    <property type="entry name" value="Znf_C2H2_type"/>
</dbReference>
<dbReference type="PROSITE" id="PS51253">
    <property type="entry name" value="HTH_CENPB"/>
    <property type="match status" value="1"/>
</dbReference>
<evidence type="ECO:0000256" key="3">
    <source>
        <dbReference type="ARBA" id="ARBA00022737"/>
    </source>
</evidence>
<evidence type="ECO:0000256" key="2">
    <source>
        <dbReference type="ARBA" id="ARBA00022723"/>
    </source>
</evidence>
<comment type="subcellular location">
    <subcellularLocation>
        <location evidence="1">Nucleus</location>
    </subcellularLocation>
</comment>
<dbReference type="InterPro" id="IPR004092">
    <property type="entry name" value="Mbt"/>
</dbReference>
<feature type="compositionally biased region" description="Polar residues" evidence="9">
    <location>
        <begin position="1157"/>
        <end position="1166"/>
    </location>
</feature>
<feature type="compositionally biased region" description="Low complexity" evidence="9">
    <location>
        <begin position="471"/>
        <end position="497"/>
    </location>
</feature>
<keyword evidence="6" id="KW-0238">DNA-binding</keyword>
<feature type="region of interest" description="Disordered" evidence="9">
    <location>
        <begin position="219"/>
        <end position="263"/>
    </location>
</feature>
<feature type="region of interest" description="Disordered" evidence="9">
    <location>
        <begin position="1647"/>
        <end position="1806"/>
    </location>
</feature>
<proteinExistence type="evidence at transcript level"/>
<dbReference type="InterPro" id="IPR002999">
    <property type="entry name" value="Tudor"/>
</dbReference>
<dbReference type="InterPro" id="IPR013083">
    <property type="entry name" value="Znf_RING/FYVE/PHD"/>
</dbReference>
<dbReference type="GO" id="GO:0044545">
    <property type="term" value="C:NSL complex"/>
    <property type="evidence" value="ECO:0007669"/>
    <property type="project" value="TreeGrafter"/>
</dbReference>
<feature type="compositionally biased region" description="Polar residues" evidence="9">
    <location>
        <begin position="1733"/>
        <end position="1744"/>
    </location>
</feature>
<feature type="compositionally biased region" description="Basic and acidic residues" evidence="9">
    <location>
        <begin position="2074"/>
        <end position="2098"/>
    </location>
</feature>
<feature type="region of interest" description="Disordered" evidence="9">
    <location>
        <begin position="161"/>
        <end position="197"/>
    </location>
</feature>
<dbReference type="InterPro" id="IPR016197">
    <property type="entry name" value="Chromo-like_dom_sf"/>
</dbReference>
<dbReference type="CDD" id="cd20104">
    <property type="entry name" value="MBT_PHF20L1-like"/>
    <property type="match status" value="1"/>
</dbReference>
<dbReference type="PANTHER" id="PTHR15856">
    <property type="entry name" value="PHD FINGER PROTEIN 20-RELATED"/>
    <property type="match status" value="1"/>
</dbReference>
<feature type="compositionally biased region" description="Low complexity" evidence="9">
    <location>
        <begin position="1300"/>
        <end position="1327"/>
    </location>
</feature>
<feature type="compositionally biased region" description="Polar residues" evidence="9">
    <location>
        <begin position="1765"/>
        <end position="1776"/>
    </location>
</feature>
<feature type="domain" description="C2H2-type" evidence="10">
    <location>
        <begin position="1625"/>
        <end position="1655"/>
    </location>
</feature>
<evidence type="ECO:0000259" key="10">
    <source>
        <dbReference type="PROSITE" id="PS50157"/>
    </source>
</evidence>
<keyword evidence="4 8" id="KW-0863">Zinc-finger</keyword>
<feature type="compositionally biased region" description="Basic and acidic residues" evidence="9">
    <location>
        <begin position="691"/>
        <end position="700"/>
    </location>
</feature>
<evidence type="ECO:0000256" key="8">
    <source>
        <dbReference type="PROSITE-ProRule" id="PRU00042"/>
    </source>
</evidence>
<reference evidence="12" key="1">
    <citation type="submission" date="2020-04" db="EMBL/GenBank/DDBJ databases">
        <authorList>
            <person name="Neveu A P."/>
        </authorList>
    </citation>
    <scope>NUCLEOTIDE SEQUENCE</scope>
    <source>
        <tissue evidence="12">Whole embryo</tissue>
    </source>
</reference>
<name>A0A6F9DP70_9ASCI</name>
<evidence type="ECO:0000256" key="7">
    <source>
        <dbReference type="ARBA" id="ARBA00023242"/>
    </source>
</evidence>
<dbReference type="SMART" id="SM00333">
    <property type="entry name" value="TUDOR"/>
    <property type="match status" value="5"/>
</dbReference>
<evidence type="ECO:0000256" key="9">
    <source>
        <dbReference type="SAM" id="MobiDB-lite"/>
    </source>
</evidence>
<feature type="region of interest" description="Disordered" evidence="9">
    <location>
        <begin position="685"/>
        <end position="717"/>
    </location>
</feature>
<dbReference type="PANTHER" id="PTHR15856:SF51">
    <property type="entry name" value="MBD-R2"/>
    <property type="match status" value="1"/>
</dbReference>
<sequence>MEEKATASPKTPGFRKIFSVNEEEIIGKFLISCWKKKLRVPNEVLFQALQKHLEKYPRPTKCKDNKPSTIWRMKFFERNQPVQDAYAVYKASANKNFDLVSDQLVVSFLQDLALAEMPTTVTMPSSNIFQQKAELRDEASEFVQSTHDKADIKRGILNLDKKTSKAHKRSKTTGSAKPVQGVHAGLGSPKGPGNEAAKLKEKRRSVGALKLSPALFAAGKQASKPVSDETGVNNKQTDSKKAKLVKKASTESPATSKGRQVIPSDAVPLGPVKFEEGANIEAMDCGKWYRAKILEVDNDKKEVLVHFNGWGKRFDTIFPMTSALIRGVTQVDKKQEAIKFKVGDDVLSQWSDGNFYPGTVMALRGSGSYVVMFYDGLKKLVRPGMLKPITEKEKEASLKAAQKAYLMSLESKPVEEQPKPAAAAAAAVPSFRRYRTSATDRGKRISARSSDDSSTPSAPPIKRTRKRKFTEASTEDATGSSAAAESGSPSTSTNGSPKQPEKFQAKKARLDKITDTLLDKVTVVSTITTSSSTVTSSVGEKGTTATSSAKILMATDLVDVPSPQNNDVTFTYDSDGSDAPLVIDEDREGKIPKLTIKKGLVKTKQATKPAYRKKSLQTKETLADSKQAPETKLKRTAQKPDDPEKLSEASPAVKDESNVPSASPPTSGKERKEAGEALLQLSLSSFTTDKTSSDEQKSDKPTPMSPNKRSTELSESEKLDVAVGRVLKSGLNLVEAAEQMEVNVAQLRERILQRPGIISGSSTPQFMSAHEEDDIINWIHDVTDLGWGISDVHIRHRVKVFLAEHSYSVVFNNTSPINYPSTTWLSEFLDRHPEIFPGRKRPLSRFRCDREGFEDWLVRWLAMLKSYDIFPNAIYYCDELLWDASPKLLHDVKFKHAGTVLEMAAQKSKISSLSCFGANGDVLPTFHVFPENISGEMESDEKLGSVAAICNSGTLTSDLFCHWLKNNFLRNATLRRPLALLVDWRLDEVNYDVLQLAEENQIVLFRFLPPAAHFLQHPDQKLFGRLRQQWKKSLVSSFMKLNSSKERTTEDFAKFFDAQFRQVATSSTVKMCFELTKLYTPVLESKISESRRESKASKDKRNKRKRSKPVAYVDAEAQKGEVETEKVVEKEVVPATKDDVGQMDAVPAVNEEKSDGVNVSNVTNISPAPVPTEIPAKKETNKDSGIAPHASSIPLKKGSYKKGETVLAKWSDCRLYLATVLKRIDEDRYKIRYFDGLVKTVKDDFLRPWTGAMPVLPPVPKPDSTKHKKSPEQMKPAKLQRESKYRNIKPKEKPAKRQRTTSGTKRSSTSASSNKSPVITTTSTQSAFTPTDERITYKKGETVLCRWTDRRMYPATVIRQTDTDHYLVKYYDERKKIVKYTWLSPWKPVTQQQATSLPVASDVVGEEASKPVSPEVSKEQAIKGKTPTIVIAKLKVPESCAISFAAEKLEAKTAQAEQREKAERSEKGKAMEQLTDDKPVTSDGEKEAEKSTTPDVYGFKIGDTVLSRWTDCRSYPATILRKYNDGKYEVQYYDGMKRKVKASFLQIWNPNAFPQPLARPRKKTTSTDQAEEGKRTVSDRSSFSESSDSAQQQATGKTQLGLAHGHIPKSPFHKEFVVESELNKFRCRVPGCNKVFRKESVLQQHHRHYHLQRYKLRDQDAPAPTKRKASKDEPPAIKRRVSADYYSTMSPRPDTALSSDGDRGSRSRGGKPPIDRMKMTSLQVDSSTDDRSMTSPNQSANTSVDIHAVEKISPQSKLKRKRSDNIPSSVTQSSAEQTKETGDAESGGWSHSEDNEVSEETDTDVKGSVEVVNEDIIQCVCGDEEEEGFMIQCESCLTWQHAVCEGISPPPGTDSTQSGVKLPQGYVCSTCKNPPGVRRSQQYLYNNDFLTKGKLPSLVNLEGELEAAGSNKDKMFDQIILVTNRLMNEVTKLQESLHGVRLKIDIADPEKNHPLLRLWKQTSDDTTAEKRKSDVTNNADAIPSDSAEKENDNISEAVKVCEQASDETNDGATSGTGVGVSMFRTVKSVLMQIVRSVTSSTSPARDIREGEAESNGVKDSMEVDESENSSGNKESPDVERNVEETGKKNISAKSEEKQNSDIWKPIEIERAVVALSEMSKKEQEADERVEEVVKSRANLLSLINHLEDSLAERLVKLTDYVSTVETAFERCVASPTSSTDQTAPSVDNRQLGELQSDIGLIHNSLEAVHKLLASNV</sequence>
<feature type="region of interest" description="Disordered" evidence="9">
    <location>
        <begin position="1553"/>
        <end position="1606"/>
    </location>
</feature>
<dbReference type="InterPro" id="IPR019786">
    <property type="entry name" value="Zinc_finger_PHD-type_CS"/>
</dbReference>
<dbReference type="Pfam" id="PF20826">
    <property type="entry name" value="PHD_5"/>
    <property type="match status" value="1"/>
</dbReference>
<protein>
    <submittedName>
        <fullName evidence="12">Uncharacterized protein zf(C2h2)-137</fullName>
    </submittedName>
</protein>
<dbReference type="CDD" id="cd20386">
    <property type="entry name" value="Tudor_PHF20-like"/>
    <property type="match status" value="4"/>
</dbReference>
<dbReference type="GO" id="GO:0006357">
    <property type="term" value="P:regulation of transcription by RNA polymerase II"/>
    <property type="evidence" value="ECO:0007669"/>
    <property type="project" value="TreeGrafter"/>
</dbReference>
<evidence type="ECO:0000313" key="12">
    <source>
        <dbReference type="EMBL" id="CAB3264830.1"/>
    </source>
</evidence>
<feature type="region of interest" description="Disordered" evidence="9">
    <location>
        <begin position="605"/>
        <end position="673"/>
    </location>
</feature>
<feature type="region of interest" description="Disordered" evidence="9">
    <location>
        <begin position="2037"/>
        <end position="2098"/>
    </location>
</feature>
<dbReference type="InterPro" id="IPR043449">
    <property type="entry name" value="PHF20-like"/>
</dbReference>
<keyword evidence="5" id="KW-0862">Zinc</keyword>
<dbReference type="InterPro" id="IPR011011">
    <property type="entry name" value="Znf_FYVE_PHD"/>
</dbReference>
<evidence type="ECO:0000256" key="4">
    <source>
        <dbReference type="ARBA" id="ARBA00022771"/>
    </source>
</evidence>
<dbReference type="InterPro" id="IPR006600">
    <property type="entry name" value="HTH_CenpB_DNA-bd_dom"/>
</dbReference>
<accession>A0A6F9DP70</accession>
<dbReference type="SUPFAM" id="SSF54160">
    <property type="entry name" value="Chromo domain-like"/>
    <property type="match status" value="1"/>
</dbReference>